<evidence type="ECO:0000313" key="2">
    <source>
        <dbReference type="Proteomes" id="UP000824120"/>
    </source>
</evidence>
<sequence length="90" mass="10213">MSSSSSSSSSSQLPLSQEIENPVHLISQFLPLKYLRLHYKEEEEEETPLVWHRKRVRGANVLTTTISDLEVVHVVLETKPEDKPAESKGK</sequence>
<dbReference type="EMBL" id="JACXVP010000003">
    <property type="protein sequence ID" value="KAG5616005.1"/>
    <property type="molecule type" value="Genomic_DNA"/>
</dbReference>
<protein>
    <submittedName>
        <fullName evidence="1">Uncharacterized protein</fullName>
    </submittedName>
</protein>
<comment type="caution">
    <text evidence="1">The sequence shown here is derived from an EMBL/GenBank/DDBJ whole genome shotgun (WGS) entry which is preliminary data.</text>
</comment>
<proteinExistence type="predicted"/>
<name>A0A9J5ZUK0_SOLCO</name>
<accession>A0A9J5ZUK0</accession>
<keyword evidence="2" id="KW-1185">Reference proteome</keyword>
<dbReference type="Proteomes" id="UP000824120">
    <property type="component" value="Chromosome 3"/>
</dbReference>
<evidence type="ECO:0000313" key="1">
    <source>
        <dbReference type="EMBL" id="KAG5616005.1"/>
    </source>
</evidence>
<organism evidence="1 2">
    <name type="scientific">Solanum commersonii</name>
    <name type="common">Commerson's wild potato</name>
    <name type="synonym">Commerson's nightshade</name>
    <dbReference type="NCBI Taxonomy" id="4109"/>
    <lineage>
        <taxon>Eukaryota</taxon>
        <taxon>Viridiplantae</taxon>
        <taxon>Streptophyta</taxon>
        <taxon>Embryophyta</taxon>
        <taxon>Tracheophyta</taxon>
        <taxon>Spermatophyta</taxon>
        <taxon>Magnoliopsida</taxon>
        <taxon>eudicotyledons</taxon>
        <taxon>Gunneridae</taxon>
        <taxon>Pentapetalae</taxon>
        <taxon>asterids</taxon>
        <taxon>lamiids</taxon>
        <taxon>Solanales</taxon>
        <taxon>Solanaceae</taxon>
        <taxon>Solanoideae</taxon>
        <taxon>Solaneae</taxon>
        <taxon>Solanum</taxon>
    </lineage>
</organism>
<gene>
    <name evidence="1" type="ORF">H5410_015829</name>
</gene>
<dbReference type="AlphaFoldDB" id="A0A9J5ZUK0"/>
<reference evidence="1 2" key="1">
    <citation type="submission" date="2020-09" db="EMBL/GenBank/DDBJ databases">
        <title>De no assembly of potato wild relative species, Solanum commersonii.</title>
        <authorList>
            <person name="Cho K."/>
        </authorList>
    </citation>
    <scope>NUCLEOTIDE SEQUENCE [LARGE SCALE GENOMIC DNA]</scope>
    <source>
        <strain evidence="1">LZ3.2</strain>
        <tissue evidence="1">Leaf</tissue>
    </source>
</reference>